<dbReference type="GeneID" id="107267199"/>
<dbReference type="KEGG" id="ccin:107267199"/>
<evidence type="ECO:0000313" key="3">
    <source>
        <dbReference type="RefSeq" id="XP_015594066.1"/>
    </source>
</evidence>
<gene>
    <name evidence="3" type="primary">LOC107267199</name>
</gene>
<feature type="chain" id="PRO_5042533020" evidence="1">
    <location>
        <begin position="22"/>
        <end position="942"/>
    </location>
</feature>
<dbReference type="Proteomes" id="UP000694920">
    <property type="component" value="Unplaced"/>
</dbReference>
<keyword evidence="1" id="KW-0732">Signal</keyword>
<proteinExistence type="predicted"/>
<dbReference type="AlphaFoldDB" id="A0AAJ7BUT4"/>
<sequence>MTRHKVSLLAIFLIGINLSSGDEVPKPSYARTVLKVSRSLPGETEEVKVRTSEGNMATLIVKRREKNELDDLKNVEKNAEKSENSSGTSFLGVNRNFEMQRNKDDIKKSEEAQVEHIRSQFAGSERDTKNDENFRKLTLPEMQYYNRDTEIDYSKWTPLTDTGRDLKNSEESAEEYVNWRPVVSDKKITTEERTNYARMDNPVYQNQGLILARNSENRQERTFGFDDLNPDKIVGNQGTRYTFLPHQPRPLTRTNIGANLYKNRDAKNVPPEVIIRSEINVKSIPKRRPMTLDPDGTPVIHGKRVPDEPIDKIQTWRNSRVINNKLILDGATTITTDPSPTFFSTDNLVEKHRFDRFFNDVNKRYGRNVDNVERNVYFEWDPRNYQNEALKAEVYETKNENFNSNIQKRMLNIENIASYPNSQLYTPESQKIAPVALKSGVRAPVLQYAHPELGVQPAKIVKNEKRIPDNFPENQHSFTEQRQKKKYVLNDKNFVDSYTIKNYYPNQHFYGLKKRNELPFWIKISENLRNQFSTGVEKVSQLTRPVFDPLVEATQKISKNLGLSKGQEAQEKVGTVASGSSILIPALGLVASGAALGIGAVAVGRYLDVDVLKRSSDDDMNLEHKRALESIQNNPERRQEYLRSLQVQSDNFEHGKNQIIFMDPNTKEQLQPREEDAGVFLILEETEDNDRVENRQTRPVVEETDYIETNRRKRSLEYLDVFNAEADMQNLARSKRLQRKGADSIAEIVEIDVPTKGNIDISEFLLPQKNAQASTKNQGTILVIEDNSKPLKMLDKEPHMTVHDGNAVENVARIVDNLLKDTGSSSKNGMIKKRTQRSISNDQKLDDALQNLENAEVAEVAHISGDWTNTPCAKRIFCDAMIERGPDASTFMEKKMASLLSLIQPIAAAQVSSHFEEVMAAVRRHDCSSFVCFQSRPGNVFF</sequence>
<evidence type="ECO:0000256" key="1">
    <source>
        <dbReference type="SAM" id="SignalP"/>
    </source>
</evidence>
<organism evidence="2 3">
    <name type="scientific">Cephus cinctus</name>
    <name type="common">Wheat stem sawfly</name>
    <dbReference type="NCBI Taxonomy" id="211228"/>
    <lineage>
        <taxon>Eukaryota</taxon>
        <taxon>Metazoa</taxon>
        <taxon>Ecdysozoa</taxon>
        <taxon>Arthropoda</taxon>
        <taxon>Hexapoda</taxon>
        <taxon>Insecta</taxon>
        <taxon>Pterygota</taxon>
        <taxon>Neoptera</taxon>
        <taxon>Endopterygota</taxon>
        <taxon>Hymenoptera</taxon>
        <taxon>Cephoidea</taxon>
        <taxon>Cephidae</taxon>
        <taxon>Cephus</taxon>
    </lineage>
</organism>
<protein>
    <submittedName>
        <fullName evidence="3">Uncharacterized protein LOC107267199</fullName>
    </submittedName>
</protein>
<evidence type="ECO:0000313" key="2">
    <source>
        <dbReference type="Proteomes" id="UP000694920"/>
    </source>
</evidence>
<accession>A0AAJ7BUT4</accession>
<dbReference type="RefSeq" id="XP_015594066.1">
    <property type="nucleotide sequence ID" value="XM_015738580.2"/>
</dbReference>
<reference evidence="3" key="1">
    <citation type="submission" date="2025-08" db="UniProtKB">
        <authorList>
            <consortium name="RefSeq"/>
        </authorList>
    </citation>
    <scope>IDENTIFICATION</scope>
</reference>
<keyword evidence="2" id="KW-1185">Reference proteome</keyword>
<feature type="signal peptide" evidence="1">
    <location>
        <begin position="1"/>
        <end position="21"/>
    </location>
</feature>
<name>A0AAJ7BUT4_CEPCN</name>